<dbReference type="EMBL" id="ULHB01000009">
    <property type="protein sequence ID" value="SYW75685.1"/>
    <property type="molecule type" value="Genomic_DNA"/>
</dbReference>
<dbReference type="OrthoDB" id="2192888at2759"/>
<keyword evidence="10" id="KW-1185">Reference proteome</keyword>
<dbReference type="InterPro" id="IPR011989">
    <property type="entry name" value="ARM-like"/>
</dbReference>
<dbReference type="SUPFAM" id="SSF48371">
    <property type="entry name" value="ARM repeat"/>
    <property type="match status" value="1"/>
</dbReference>
<feature type="compositionally biased region" description="Basic and acidic residues" evidence="4">
    <location>
        <begin position="273"/>
        <end position="286"/>
    </location>
</feature>
<feature type="domain" description="RRP12 HEAT" evidence="5">
    <location>
        <begin position="464"/>
        <end position="771"/>
    </location>
</feature>
<feature type="domain" description="RRP12 N-terminal HEAT" evidence="6">
    <location>
        <begin position="75"/>
        <end position="217"/>
    </location>
</feature>
<evidence type="ECO:0000313" key="7">
    <source>
        <dbReference type="EMBL" id="SAM83919.1"/>
    </source>
</evidence>
<comment type="subcellular location">
    <subcellularLocation>
        <location evidence="1">Nucleus</location>
    </subcellularLocation>
</comment>
<feature type="region of interest" description="Disordered" evidence="4">
    <location>
        <begin position="1421"/>
        <end position="1446"/>
    </location>
</feature>
<reference evidence="9" key="2">
    <citation type="submission" date="2016-04" db="EMBL/GenBank/DDBJ databases">
        <authorList>
            <person name="Guldener U."/>
            <person name="Guldener U."/>
        </authorList>
    </citation>
    <scope>NUCLEOTIDE SEQUENCE [LARGE SCALE GENOMIC DNA]</scope>
    <source>
        <strain evidence="9">UB2112</strain>
    </source>
</reference>
<organism evidence="7 9">
    <name type="scientific">Ustilago bromivora</name>
    <dbReference type="NCBI Taxonomy" id="307758"/>
    <lineage>
        <taxon>Eukaryota</taxon>
        <taxon>Fungi</taxon>
        <taxon>Dikarya</taxon>
        <taxon>Basidiomycota</taxon>
        <taxon>Ustilaginomycotina</taxon>
        <taxon>Ustilaginomycetes</taxon>
        <taxon>Ustilaginales</taxon>
        <taxon>Ustilaginaceae</taxon>
        <taxon>Ustilago</taxon>
    </lineage>
</organism>
<dbReference type="EMBL" id="LT558128">
    <property type="protein sequence ID" value="SAM83919.1"/>
    <property type="molecule type" value="Genomic_DNA"/>
</dbReference>
<dbReference type="GO" id="GO:0005634">
    <property type="term" value="C:nucleus"/>
    <property type="evidence" value="ECO:0007669"/>
    <property type="project" value="UniProtKB-SubCell"/>
</dbReference>
<evidence type="ECO:0000313" key="10">
    <source>
        <dbReference type="Proteomes" id="UP000658997"/>
    </source>
</evidence>
<feature type="region of interest" description="Disordered" evidence="4">
    <location>
        <begin position="249"/>
        <end position="296"/>
    </location>
</feature>
<gene>
    <name evidence="8" type="ORF">UBRO2_00840</name>
    <name evidence="7" type="ORF">UBRO_06218</name>
</gene>
<name>A0A1K0GTU5_9BASI</name>
<accession>A0A1K0GTU5</accession>
<protein>
    <submittedName>
        <fullName evidence="8">Related to RRP12 - Protein required for normal pre-rRNA Processing</fullName>
    </submittedName>
    <submittedName>
        <fullName evidence="7">Related to RRP12-Protein required for normal pre-rRNA Processing</fullName>
    </submittedName>
</protein>
<keyword evidence="3" id="KW-0539">Nucleus</keyword>
<dbReference type="InterPro" id="IPR052087">
    <property type="entry name" value="RRP12"/>
</dbReference>
<comment type="similarity">
    <text evidence="2">Belongs to the RRP12 family.</text>
</comment>
<proteinExistence type="inferred from homology"/>
<feature type="compositionally biased region" description="Basic and acidic residues" evidence="4">
    <location>
        <begin position="1251"/>
        <end position="1265"/>
    </location>
</feature>
<feature type="compositionally biased region" description="Polar residues" evidence="4">
    <location>
        <begin position="1297"/>
        <end position="1312"/>
    </location>
</feature>
<dbReference type="Pfam" id="PF08161">
    <property type="entry name" value="RRP12_HEAT"/>
    <property type="match status" value="1"/>
</dbReference>
<dbReference type="Proteomes" id="UP000658997">
    <property type="component" value="Unassembled WGS sequence"/>
</dbReference>
<reference evidence="8" key="3">
    <citation type="submission" date="2018-08" db="EMBL/GenBank/DDBJ databases">
        <authorList>
            <person name="Guldener U."/>
        </authorList>
    </citation>
    <scope>NUCLEOTIDE SEQUENCE</scope>
    <source>
        <strain evidence="8">UB2</strain>
    </source>
</reference>
<dbReference type="PANTHER" id="PTHR48287:SF1">
    <property type="entry name" value="ARM REPEAT SUPERFAMILY PROTEIN"/>
    <property type="match status" value="1"/>
</dbReference>
<feature type="region of interest" description="Disordered" evidence="4">
    <location>
        <begin position="1167"/>
        <end position="1369"/>
    </location>
</feature>
<dbReference type="InterPro" id="IPR016024">
    <property type="entry name" value="ARM-type_fold"/>
</dbReference>
<sequence length="1498" mass="162976">MASLDMDASAAAASLDSLHSALSKIRHHTNSKLENQKGPAQLLVAVEATLKEQDSSNGSTSASDASASQHAFTQRAPAEYFLALESMLELARSPSSLPSLLNNVFYLLSIVAPHVSAGILRAKLASLVPAVGKLLGTPHPTTFNVNDTSAAENYASALKSALAILQVIYTAFEADLAALEKDGPLRSCWSATLNLCADSRPKLRRRAQLLITTILPTTAVASVKPYHPYLKLTFDWIISTLTHVADAGSVSTSASNPKNGKGKNKNKNQNQNQKEDPLHPKYDKKSGTAKQAQAAAALRQNQGDTASVGIWTCGFAKQLINILPIAQVDDLVAALLRLPGIQNPFLTVAAFDVFEAFLKTCRPSISSGAAQADALFIQSHLTSAPSSIGEKTLASLLDSLRSPAFVPSSSDVQLLPAYLRALEQAMSAYSRFNNGEPAWRLAPQVWNQVFALSMSAKSDASRTAPAVRAAGRDTLIALLRYCMPDAAVIDSIKSSFSKKKAGSNPLLDMIQSIEDAIGKDSLQYMHSRAEILSVLASLITRLRYHYVPNTQPPHPAAASLTMHIVQSIAELRQEPTFEHREYADTVIAAAVEVCGPRLLLEAIPLNLFGEAEGPGRAWLLPLIRTKITNTELSHFTGDLVSLSEKIFNKRQEAESDGRPVEAKMYEALTEQIWALFPAYCAMPRDLVTAFTRQFAELLTNVLYTQPNLRPSICRGLQALVYRNEALVSSGAPADSLKHAFGLDQADGKANIAHLSAIAPNLLAVLFNIFSQSPGEGRGFVYDTIAAYLRVMSPQDVQNTYVKVKTTLEQSLPTLPTKQKKNFKEAPNAPPPVPYTMLDLLSALIPHLDKAAQGSAADLFSLICQDNVLRSHDSTVQKKSYRILSRLLESDSGKQILQVTSNGAKASNRVSELLEKLRESTASVALGAKRDRVLLLATLVPNIPSDELHHLPTIIPEAVLATKEVNAITRQNAYELLVQMGYKMEQGGVINRSLVEGHGAGAAAEGEDEEDSKMAEGGVVSASISEYLTMVAAGLAGTTPHMISATITALSRLVYEFKENLEQSVLDDLLSTIEVYLQSANREIVKSAIGFVKVAIVDFNTTLIDSHLPKLIPALLGWSTEHKQHFKVKVRHIVERLLRRFGFERIYQLTDEDNRKLINNIRKRKERAKRKKAGAAADREAGALGEEDDDEPGLAPRILKTKGGNDAFEEVVYGSESDISDSDEDGDDDAEAGDGRKGGTATALARNRNRNRKDGGRDGDEKEGHRDRRRAKQQDEAYIEMDDEDDVPMDLLDRSATARISLSNPNAKNATNGRNKKRHPGQEASKFALDEATGRMLIDDDEDRSTKQSNAAAKRVSFADGANAESEDVEGAGTAYLNQARGMDGMAQVRGGAVKFNKNNKRTREAEREMELEQIAVEEAQDRARQVQGGRPAQGADKKRRVKETIGKEFRAKRGGGDVIRNGKSPYAYVPLSQVAGKKADKKDNISYTGKGDKSRKRR</sequence>
<dbReference type="Proteomes" id="UP000179920">
    <property type="component" value="Chromosome XII"/>
</dbReference>
<evidence type="ECO:0000256" key="1">
    <source>
        <dbReference type="ARBA" id="ARBA00004123"/>
    </source>
</evidence>
<evidence type="ECO:0000256" key="2">
    <source>
        <dbReference type="ARBA" id="ARBA00007690"/>
    </source>
</evidence>
<evidence type="ECO:0000256" key="3">
    <source>
        <dbReference type="ARBA" id="ARBA00023242"/>
    </source>
</evidence>
<feature type="compositionally biased region" description="Acidic residues" evidence="4">
    <location>
        <begin position="1276"/>
        <end position="1287"/>
    </location>
</feature>
<dbReference type="InterPro" id="IPR012978">
    <property type="entry name" value="HEAT_RRP12"/>
</dbReference>
<dbReference type="Pfam" id="PF25772">
    <property type="entry name" value="HEAT_RRP12_N"/>
    <property type="match status" value="1"/>
</dbReference>
<dbReference type="InterPro" id="IPR057860">
    <property type="entry name" value="HEAT_RRP12_N"/>
</dbReference>
<evidence type="ECO:0000256" key="4">
    <source>
        <dbReference type="SAM" id="MobiDB-lite"/>
    </source>
</evidence>
<evidence type="ECO:0000313" key="9">
    <source>
        <dbReference type="Proteomes" id="UP000179920"/>
    </source>
</evidence>
<feature type="region of interest" description="Disordered" evidence="4">
    <location>
        <begin position="1472"/>
        <end position="1498"/>
    </location>
</feature>
<dbReference type="Gene3D" id="1.25.10.10">
    <property type="entry name" value="Leucine-rich Repeat Variant"/>
    <property type="match status" value="1"/>
</dbReference>
<dbReference type="PANTHER" id="PTHR48287">
    <property type="entry name" value="ARM REPEAT SUPERFAMILY PROTEIN"/>
    <property type="match status" value="1"/>
</dbReference>
<feature type="compositionally biased region" description="Acidic residues" evidence="4">
    <location>
        <begin position="1217"/>
        <end position="1231"/>
    </location>
</feature>
<reference evidence="7" key="1">
    <citation type="submission" date="2016-04" db="EMBL/GenBank/DDBJ databases">
        <authorList>
            <person name="Evans L.H."/>
            <person name="Alamgir A."/>
            <person name="Owens N."/>
            <person name="Weber N.D."/>
            <person name="Virtaneva K."/>
            <person name="Barbian K."/>
            <person name="Babar A."/>
            <person name="Rosenke K."/>
        </authorList>
    </citation>
    <scope>NUCLEOTIDE SEQUENCE</scope>
    <source>
        <strain evidence="7">UB2112</strain>
    </source>
</reference>
<evidence type="ECO:0000313" key="8">
    <source>
        <dbReference type="EMBL" id="SYW75685.1"/>
    </source>
</evidence>
<evidence type="ECO:0000259" key="5">
    <source>
        <dbReference type="Pfam" id="PF08161"/>
    </source>
</evidence>
<evidence type="ECO:0000259" key="6">
    <source>
        <dbReference type="Pfam" id="PF25772"/>
    </source>
</evidence>